<dbReference type="EMBL" id="CP017669">
    <property type="protein sequence ID" value="APA41726.1"/>
    <property type="molecule type" value="Genomic_DNA"/>
</dbReference>
<protein>
    <submittedName>
        <fullName evidence="1">Uncharacterized protein</fullName>
    </submittedName>
</protein>
<reference evidence="1 2" key="1">
    <citation type="submission" date="2016-10" db="EMBL/GenBank/DDBJ databases">
        <title>E. coli O157:H7 PA20.</title>
        <authorList>
            <person name="Uhlich G.A."/>
            <person name="Chen C.-Y."/>
            <person name="Paoli G."/>
        </authorList>
    </citation>
    <scope>NUCLEOTIDE SEQUENCE [LARGE SCALE GENOMIC DNA]</scope>
    <source>
        <strain evidence="1 2">PA20</strain>
    </source>
</reference>
<dbReference type="AlphaFoldDB" id="A0AAN1AK60"/>
<name>A0AAN1AK60_ECO57</name>
<sequence length="60" mass="7107">MPEEYVQPYSGLVECHALQDAAPDAELHQVEADVKRFFLYLTEYKMWDVEVLILYKNFLP</sequence>
<evidence type="ECO:0000313" key="1">
    <source>
        <dbReference type="EMBL" id="APA41726.1"/>
    </source>
</evidence>
<proteinExistence type="predicted"/>
<evidence type="ECO:0000313" key="2">
    <source>
        <dbReference type="Proteomes" id="UP000177471"/>
    </source>
</evidence>
<accession>A0AAN1AK60</accession>
<dbReference type="Proteomes" id="UP000177471">
    <property type="component" value="Chromosome"/>
</dbReference>
<gene>
    <name evidence="1" type="ORF">AU473_12860</name>
</gene>
<organism evidence="1 2">
    <name type="scientific">Escherichia coli O157:H7</name>
    <dbReference type="NCBI Taxonomy" id="83334"/>
    <lineage>
        <taxon>Bacteria</taxon>
        <taxon>Pseudomonadati</taxon>
        <taxon>Pseudomonadota</taxon>
        <taxon>Gammaproteobacteria</taxon>
        <taxon>Enterobacterales</taxon>
        <taxon>Enterobacteriaceae</taxon>
        <taxon>Escherichia</taxon>
    </lineage>
</organism>